<evidence type="ECO:0000313" key="5">
    <source>
        <dbReference type="Proteomes" id="UP001454036"/>
    </source>
</evidence>
<proteinExistence type="inferred from homology"/>
<evidence type="ECO:0000256" key="1">
    <source>
        <dbReference type="ARBA" id="ARBA00009995"/>
    </source>
</evidence>
<name>A0AAV3P7E9_LITER</name>
<dbReference type="InterPro" id="IPR058980">
    <property type="entry name" value="Glyco_transf_N"/>
</dbReference>
<feature type="domain" description="Glycosyltransferase N-terminal" evidence="3">
    <location>
        <begin position="6"/>
        <end position="58"/>
    </location>
</feature>
<dbReference type="Proteomes" id="UP001454036">
    <property type="component" value="Unassembled WGS sequence"/>
</dbReference>
<keyword evidence="2" id="KW-0808">Transferase</keyword>
<keyword evidence="5" id="KW-1185">Reference proteome</keyword>
<evidence type="ECO:0000256" key="2">
    <source>
        <dbReference type="ARBA" id="ARBA00022679"/>
    </source>
</evidence>
<dbReference type="Pfam" id="PF00201">
    <property type="entry name" value="UDPGT"/>
    <property type="match status" value="1"/>
</dbReference>
<dbReference type="PANTHER" id="PTHR11926">
    <property type="entry name" value="GLUCOSYL/GLUCURONOSYL TRANSFERASES"/>
    <property type="match status" value="1"/>
</dbReference>
<dbReference type="EMBL" id="BAABME010001019">
    <property type="protein sequence ID" value="GAA0147047.1"/>
    <property type="molecule type" value="Genomic_DNA"/>
</dbReference>
<accession>A0AAV3P7E9</accession>
<dbReference type="InterPro" id="IPR002213">
    <property type="entry name" value="UDP_glucos_trans"/>
</dbReference>
<comment type="caution">
    <text evidence="4">The sequence shown here is derived from an EMBL/GenBank/DDBJ whole genome shotgun (WGS) entry which is preliminary data.</text>
</comment>
<comment type="similarity">
    <text evidence="1">Belongs to the UDP-glycosyltransferase family.</text>
</comment>
<gene>
    <name evidence="4" type="ORF">LIER_06845</name>
</gene>
<dbReference type="PANTHER" id="PTHR11926:SF1412">
    <property type="entry name" value="UDP-GLYCOSYLTRANSFERASE 83A1-LIKE"/>
    <property type="match status" value="1"/>
</dbReference>
<dbReference type="GO" id="GO:0080043">
    <property type="term" value="F:quercetin 3-O-glucosyltransferase activity"/>
    <property type="evidence" value="ECO:0007669"/>
    <property type="project" value="TreeGrafter"/>
</dbReference>
<dbReference type="SUPFAM" id="SSF53756">
    <property type="entry name" value="UDP-Glycosyltransferase/glycogen phosphorylase"/>
    <property type="match status" value="1"/>
</dbReference>
<sequence>MAQNAHVLIVPFPSQGHVRPLLKLAYKIADHGIKITFVNRESVQAKLVASSMNKEKVVSEKCSISFVTIPDSWKGAPGELKSNMMKVMPGFVEDLIKKERFSCVIADGSLGWILEVAERNGVNHAGFFPLAVGSVALATHIPELIKTSTIDSNGTMAEKDKIINLSPDIPSWKNTELTWNYPPLSSSIEIQKTMFDICLSLQQTVEQEKWIMCNTCYEIETAACNLIPKMLPVGPLIDFSSSQDIAGAGSFWSEDTSCFSWLDEKPAKSVIYIAFGSVAVISQDQFNELALGLELSGRPFLWAVRPNLANGATANYPDGFLERVADLGKIVEWAPQEKVLVHPSVACFMSHCGWNSTIEGLTMGIPFLCWPSFGDQFHNQDYITDIWKIGLKLNPDQNGIRNSLEIQIKVEILMSDDSFKANSERLKKIVRESVSKGGSSFRNFETFINYLKQ</sequence>
<dbReference type="Gene3D" id="3.40.50.2000">
    <property type="entry name" value="Glycogen Phosphorylase B"/>
    <property type="match status" value="2"/>
</dbReference>
<evidence type="ECO:0000259" key="3">
    <source>
        <dbReference type="Pfam" id="PF26168"/>
    </source>
</evidence>
<dbReference type="Pfam" id="PF26168">
    <property type="entry name" value="Glyco_transf_N"/>
    <property type="match status" value="1"/>
</dbReference>
<protein>
    <submittedName>
        <fullName evidence="4">Glycosyltransferase</fullName>
    </submittedName>
</protein>
<dbReference type="AlphaFoldDB" id="A0AAV3P7E9"/>
<organism evidence="4 5">
    <name type="scientific">Lithospermum erythrorhizon</name>
    <name type="common">Purple gromwell</name>
    <name type="synonym">Lithospermum officinale var. erythrorhizon</name>
    <dbReference type="NCBI Taxonomy" id="34254"/>
    <lineage>
        <taxon>Eukaryota</taxon>
        <taxon>Viridiplantae</taxon>
        <taxon>Streptophyta</taxon>
        <taxon>Embryophyta</taxon>
        <taxon>Tracheophyta</taxon>
        <taxon>Spermatophyta</taxon>
        <taxon>Magnoliopsida</taxon>
        <taxon>eudicotyledons</taxon>
        <taxon>Gunneridae</taxon>
        <taxon>Pentapetalae</taxon>
        <taxon>asterids</taxon>
        <taxon>lamiids</taxon>
        <taxon>Boraginales</taxon>
        <taxon>Boraginaceae</taxon>
        <taxon>Boraginoideae</taxon>
        <taxon>Lithospermeae</taxon>
        <taxon>Lithospermum</taxon>
    </lineage>
</organism>
<dbReference type="FunFam" id="3.40.50.2000:FF:000061">
    <property type="entry name" value="UDP-glycosyltransferase 83A1"/>
    <property type="match status" value="1"/>
</dbReference>
<dbReference type="GO" id="GO:0080044">
    <property type="term" value="F:quercetin 7-O-glucosyltransferase activity"/>
    <property type="evidence" value="ECO:0007669"/>
    <property type="project" value="TreeGrafter"/>
</dbReference>
<dbReference type="CDD" id="cd03784">
    <property type="entry name" value="GT1_Gtf-like"/>
    <property type="match status" value="1"/>
</dbReference>
<evidence type="ECO:0000313" key="4">
    <source>
        <dbReference type="EMBL" id="GAA0147047.1"/>
    </source>
</evidence>
<reference evidence="4 5" key="1">
    <citation type="submission" date="2024-01" db="EMBL/GenBank/DDBJ databases">
        <title>The complete chloroplast genome sequence of Lithospermum erythrorhizon: insights into the phylogenetic relationship among Boraginaceae species and the maternal lineages of purple gromwells.</title>
        <authorList>
            <person name="Okada T."/>
            <person name="Watanabe K."/>
        </authorList>
    </citation>
    <scope>NUCLEOTIDE SEQUENCE [LARGE SCALE GENOMIC DNA]</scope>
</reference>